<dbReference type="Pfam" id="PF07002">
    <property type="entry name" value="Copine"/>
    <property type="match status" value="1"/>
</dbReference>
<dbReference type="PANTHER" id="PTHR10857">
    <property type="entry name" value="COPINE"/>
    <property type="match status" value="1"/>
</dbReference>
<gene>
    <name evidence="5" type="ORF">M9Y10_028572</name>
</gene>
<dbReference type="Pfam" id="PF00168">
    <property type="entry name" value="C2"/>
    <property type="match status" value="2"/>
</dbReference>
<dbReference type="PANTHER" id="PTHR10857:SF106">
    <property type="entry name" value="C2 DOMAIN-CONTAINING PROTEIN"/>
    <property type="match status" value="1"/>
</dbReference>
<feature type="domain" description="C2" evidence="3">
    <location>
        <begin position="22"/>
        <end position="148"/>
    </location>
</feature>
<evidence type="ECO:0000313" key="6">
    <source>
        <dbReference type="Proteomes" id="UP001470230"/>
    </source>
</evidence>
<keyword evidence="2" id="KW-0677">Repeat</keyword>
<evidence type="ECO:0000259" key="3">
    <source>
        <dbReference type="PROSITE" id="PS50004"/>
    </source>
</evidence>
<dbReference type="InterPro" id="IPR036465">
    <property type="entry name" value="vWFA_dom_sf"/>
</dbReference>
<evidence type="ECO:0008006" key="7">
    <source>
        <dbReference type="Google" id="ProtNLM"/>
    </source>
</evidence>
<dbReference type="InterPro" id="IPR045052">
    <property type="entry name" value="Copine"/>
</dbReference>
<evidence type="ECO:0000313" key="5">
    <source>
        <dbReference type="EMBL" id="KAK8891364.1"/>
    </source>
</evidence>
<protein>
    <recommendedName>
        <fullName evidence="7">Copine family protein</fullName>
    </recommendedName>
</protein>
<dbReference type="PROSITE" id="PS50004">
    <property type="entry name" value="C2"/>
    <property type="match status" value="1"/>
</dbReference>
<evidence type="ECO:0000256" key="2">
    <source>
        <dbReference type="ARBA" id="ARBA00022737"/>
    </source>
</evidence>
<dbReference type="InterPro" id="IPR037768">
    <property type="entry name" value="C2B_Copine"/>
</dbReference>
<proteinExistence type="inferred from homology"/>
<accession>A0ABR2KJX8</accession>
<dbReference type="SMART" id="SM00327">
    <property type="entry name" value="VWA"/>
    <property type="match status" value="1"/>
</dbReference>
<dbReference type="SUPFAM" id="SSF53300">
    <property type="entry name" value="vWA-like"/>
    <property type="match status" value="1"/>
</dbReference>
<feature type="domain" description="VWFA" evidence="4">
    <location>
        <begin position="313"/>
        <end position="533"/>
    </location>
</feature>
<dbReference type="EMBL" id="JAPFFF010000004">
    <property type="protein sequence ID" value="KAK8891364.1"/>
    <property type="molecule type" value="Genomic_DNA"/>
</dbReference>
<dbReference type="InterPro" id="IPR002035">
    <property type="entry name" value="VWF_A"/>
</dbReference>
<dbReference type="InterPro" id="IPR010734">
    <property type="entry name" value="Copine_C"/>
</dbReference>
<evidence type="ECO:0000256" key="1">
    <source>
        <dbReference type="ARBA" id="ARBA00009048"/>
    </source>
</evidence>
<comment type="caution">
    <text evidence="5">The sequence shown here is derived from an EMBL/GenBank/DDBJ whole genome shotgun (WGS) entry which is preliminary data.</text>
</comment>
<dbReference type="Proteomes" id="UP001470230">
    <property type="component" value="Unassembled WGS sequence"/>
</dbReference>
<dbReference type="CDD" id="cd04047">
    <property type="entry name" value="C2B_Copine"/>
    <property type="match status" value="1"/>
</dbReference>
<keyword evidence="6" id="KW-1185">Reference proteome</keyword>
<name>A0ABR2KJX8_9EUKA</name>
<dbReference type="InterPro" id="IPR000008">
    <property type="entry name" value="C2_dom"/>
</dbReference>
<organism evidence="5 6">
    <name type="scientific">Tritrichomonas musculus</name>
    <dbReference type="NCBI Taxonomy" id="1915356"/>
    <lineage>
        <taxon>Eukaryota</taxon>
        <taxon>Metamonada</taxon>
        <taxon>Parabasalia</taxon>
        <taxon>Tritrichomonadida</taxon>
        <taxon>Tritrichomonadidae</taxon>
        <taxon>Tritrichomonas</taxon>
    </lineage>
</organism>
<dbReference type="SUPFAM" id="SSF49562">
    <property type="entry name" value="C2 domain (Calcium/lipid-binding domain, CaLB)"/>
    <property type="match status" value="2"/>
</dbReference>
<sequence>MKVAYGSYSNLHRTSTVSNYNGIDSVTTTNLATSNGTVFPLVNLHVCAKNLKDVDVVTVSDPLCVLFIQNQGKWTEAGRTEVVWNNLNPEWVTFFTIMYIFEIKQPLRFVVYDVDSDTANLSKQKIIGQIEVELATIISAGGSLKLDLNNANNKKDNKCGSIFVTPEQVENCSSVVNFRFTGSNVKKLRVLQSNDPFYVIAKSSEAGRYIPIYQSEVSKKMNWKRGTVPYQVLCNVDPERPLRITVFDRRSHKASVPIGYADTSFSRLCESTNQSLDLIDSKKKNVGKIIINEVNLQQKFSFYDYIHGGIQLNLITAIDFTASNRDPRDPRSLHYLAMSGDSFNQYQQCIKSVGEILCPYDTDQLFPVLGFGAKIGGQMQAQHCFPLTFNPQAPCVQGLSGILGAYQNALMQVQLSGPTLFAPIIRYASQLSVQSFQESRTYTILLMITDGIINDMQDTCDAIVDAGRLPLSIIIVGVGNADFSAMDVLDADDEPLVSRTGQKECRDLVQFVPFNKFANQHYSVLASEVLDEIPRQLMEWAEMNGVRPV</sequence>
<dbReference type="CDD" id="cd04048">
    <property type="entry name" value="C2A_Copine"/>
    <property type="match status" value="1"/>
</dbReference>
<dbReference type="Gene3D" id="2.60.40.150">
    <property type="entry name" value="C2 domain"/>
    <property type="match status" value="1"/>
</dbReference>
<reference evidence="5 6" key="1">
    <citation type="submission" date="2024-04" db="EMBL/GenBank/DDBJ databases">
        <title>Tritrichomonas musculus Genome.</title>
        <authorList>
            <person name="Alves-Ferreira E."/>
            <person name="Grigg M."/>
            <person name="Lorenzi H."/>
            <person name="Galac M."/>
        </authorList>
    </citation>
    <scope>NUCLEOTIDE SEQUENCE [LARGE SCALE GENOMIC DNA]</scope>
    <source>
        <strain evidence="5 6">EAF2021</strain>
    </source>
</reference>
<dbReference type="SMART" id="SM00239">
    <property type="entry name" value="C2"/>
    <property type="match status" value="2"/>
</dbReference>
<dbReference type="PROSITE" id="PS50234">
    <property type="entry name" value="VWFA"/>
    <property type="match status" value="1"/>
</dbReference>
<evidence type="ECO:0000259" key="4">
    <source>
        <dbReference type="PROSITE" id="PS50234"/>
    </source>
</evidence>
<dbReference type="InterPro" id="IPR035892">
    <property type="entry name" value="C2_domain_sf"/>
</dbReference>
<comment type="similarity">
    <text evidence="1">Belongs to the copine family.</text>
</comment>